<feature type="transmembrane region" description="Helical" evidence="1">
    <location>
        <begin position="233"/>
        <end position="250"/>
    </location>
</feature>
<accession>A0A2K1PCT4</accession>
<feature type="transmembrane region" description="Helical" evidence="1">
    <location>
        <begin position="83"/>
        <end position="100"/>
    </location>
</feature>
<proteinExistence type="predicted"/>
<gene>
    <name evidence="2" type="ORF">X928_04925</name>
</gene>
<dbReference type="EMBL" id="AZRM01000023">
    <property type="protein sequence ID" value="PNS00602.1"/>
    <property type="molecule type" value="Genomic_DNA"/>
</dbReference>
<feature type="transmembrane region" description="Helical" evidence="1">
    <location>
        <begin position="190"/>
        <end position="221"/>
    </location>
</feature>
<reference evidence="2 3" key="1">
    <citation type="submission" date="2013-12" db="EMBL/GenBank/DDBJ databases">
        <title>Comparative genomics of Petrotoga isolates.</title>
        <authorList>
            <person name="Nesbo C.L."/>
            <person name="Charchuk R."/>
            <person name="Chow K."/>
        </authorList>
    </citation>
    <scope>NUCLEOTIDE SEQUENCE [LARGE SCALE GENOMIC DNA]</scope>
    <source>
        <strain evidence="2 3">DSM 10691</strain>
    </source>
</reference>
<keyword evidence="3" id="KW-1185">Reference proteome</keyword>
<evidence type="ECO:0000256" key="1">
    <source>
        <dbReference type="SAM" id="Phobius"/>
    </source>
</evidence>
<name>A0A2K1PCT4_9BACT</name>
<feature type="transmembrane region" description="Helical" evidence="1">
    <location>
        <begin position="112"/>
        <end position="135"/>
    </location>
</feature>
<protein>
    <submittedName>
        <fullName evidence="2">Uncharacterized protein</fullName>
    </submittedName>
</protein>
<feature type="transmembrane region" description="Helical" evidence="1">
    <location>
        <begin position="49"/>
        <end position="71"/>
    </location>
</feature>
<sequence length="401" mass="46854">MQLKKTFLILLPLITPYIIVDFRLDQLLYPLIFMFIFVFGWKDKFIVDFFVLGTVISFIPVFIGTISSNYLPVINNVDIIKNTYNILKLFLFVYIGYYFSKKWHYENKDIIFATKIIIIISFAVSFSHFISVAFLSSDNAITEFLIKNYHLLPQSTLSFRYPGLFMQPATYGIYFIFLSFFVISLNMPKVYLLLLFLNGLLANTKVFLFSIPVVILMMINFKKVKISFDFKTIAIWSILIIAIFAFFNIFSEEILRVINRWEIFFEDPLAGRGENVIAENINYILKTAPLFGNGFTKNPVISEIYGIWDSMYNEELTFGGITFLTIRFLIIFYLFNLAFSSISSKKNILLLVFILYTAGIGIHPFFQQRIIEIVSLIIGILLYKKRYCDNNYSKEINKYTH</sequence>
<comment type="caution">
    <text evidence="2">The sequence shown here is derived from an EMBL/GenBank/DDBJ whole genome shotgun (WGS) entry which is preliminary data.</text>
</comment>
<dbReference type="RefSeq" id="WP_103078719.1">
    <property type="nucleotide sequence ID" value="NZ_AZRM01000023.1"/>
</dbReference>
<dbReference type="AlphaFoldDB" id="A0A2K1PCT4"/>
<keyword evidence="1" id="KW-0472">Membrane</keyword>
<keyword evidence="1" id="KW-1133">Transmembrane helix</keyword>
<feature type="transmembrane region" description="Helical" evidence="1">
    <location>
        <begin position="347"/>
        <end position="366"/>
    </location>
</feature>
<evidence type="ECO:0000313" key="3">
    <source>
        <dbReference type="Proteomes" id="UP000236199"/>
    </source>
</evidence>
<dbReference type="OrthoDB" id="10019959at2"/>
<evidence type="ECO:0000313" key="2">
    <source>
        <dbReference type="EMBL" id="PNS00602.1"/>
    </source>
</evidence>
<organism evidence="2 3">
    <name type="scientific">Petrotoga miotherma DSM 10691</name>
    <dbReference type="NCBI Taxonomy" id="1434326"/>
    <lineage>
        <taxon>Bacteria</taxon>
        <taxon>Thermotogati</taxon>
        <taxon>Thermotogota</taxon>
        <taxon>Thermotogae</taxon>
        <taxon>Petrotogales</taxon>
        <taxon>Petrotogaceae</taxon>
        <taxon>Petrotoga</taxon>
    </lineage>
</organism>
<dbReference type="Proteomes" id="UP000236199">
    <property type="component" value="Unassembled WGS sequence"/>
</dbReference>
<feature type="transmembrane region" description="Helical" evidence="1">
    <location>
        <begin position="316"/>
        <end position="335"/>
    </location>
</feature>
<keyword evidence="1" id="KW-0812">Transmembrane</keyword>